<feature type="region of interest" description="Disordered" evidence="9">
    <location>
        <begin position="258"/>
        <end position="283"/>
    </location>
</feature>
<feature type="domain" description="18S rRNA (guanine(1575)-N(7))-methyltransferase Bud23 C-terminal" evidence="11">
    <location>
        <begin position="223"/>
        <end position="280"/>
    </location>
</feature>
<evidence type="ECO:0000256" key="8">
    <source>
        <dbReference type="ARBA" id="ARBA00023242"/>
    </source>
</evidence>
<evidence type="ECO:0000256" key="4">
    <source>
        <dbReference type="ARBA" id="ARBA00022490"/>
    </source>
</evidence>
<keyword evidence="4" id="KW-0963">Cytoplasm</keyword>
<feature type="domain" description="Methyltransferase type 11" evidence="10">
    <location>
        <begin position="59"/>
        <end position="158"/>
    </location>
</feature>
<dbReference type="Gene3D" id="3.40.50.150">
    <property type="entry name" value="Vaccinia Virus protein VP39"/>
    <property type="match status" value="1"/>
</dbReference>
<dbReference type="InterPro" id="IPR022238">
    <property type="entry name" value="Bud23_C"/>
</dbReference>
<reference evidence="12" key="1">
    <citation type="submission" date="2021-05" db="EMBL/GenBank/DDBJ databases">
        <title>A free-living protist that lacks canonical eukaryotic 1 DNA replication and segregation systems.</title>
        <authorList>
            <person name="Salas-Leiva D.E."/>
            <person name="Tromer E.C."/>
            <person name="Curtis B.A."/>
            <person name="Jerlstrom-Hultqvist J."/>
            <person name="Kolisko M."/>
            <person name="Yi Z."/>
            <person name="Salas-Leiva J.S."/>
            <person name="Gallot-Lavallee L."/>
            <person name="Kops G.J.P.L."/>
            <person name="Archibald J.M."/>
            <person name="Simpson A.G.B."/>
            <person name="Roger A.J."/>
        </authorList>
    </citation>
    <scope>NUCLEOTIDE SEQUENCE</scope>
    <source>
        <strain evidence="12">BICM</strain>
    </source>
</reference>
<comment type="similarity">
    <text evidence="3">Belongs to the class I-like SAM-binding methyltransferase superfamily. BUD23/WBSCR22 family.</text>
</comment>
<dbReference type="InterPro" id="IPR013216">
    <property type="entry name" value="Methyltransf_11"/>
</dbReference>
<keyword evidence="5 12" id="KW-0489">Methyltransferase</keyword>
<dbReference type="PANTHER" id="PTHR12734">
    <property type="entry name" value="METHYLTRANSFERASE-RELATED"/>
    <property type="match status" value="1"/>
</dbReference>
<evidence type="ECO:0000256" key="5">
    <source>
        <dbReference type="ARBA" id="ARBA00022603"/>
    </source>
</evidence>
<dbReference type="GO" id="GO:0005730">
    <property type="term" value="C:nucleolus"/>
    <property type="evidence" value="ECO:0007669"/>
    <property type="project" value="TreeGrafter"/>
</dbReference>
<evidence type="ECO:0000256" key="3">
    <source>
        <dbReference type="ARBA" id="ARBA00005547"/>
    </source>
</evidence>
<dbReference type="OrthoDB" id="2877at2759"/>
<evidence type="ECO:0000256" key="7">
    <source>
        <dbReference type="ARBA" id="ARBA00022691"/>
    </source>
</evidence>
<accession>A0A8J6B0W0</accession>
<dbReference type="GO" id="GO:0070476">
    <property type="term" value="P:rRNA (guanine-N7)-methylation"/>
    <property type="evidence" value="ECO:0007669"/>
    <property type="project" value="InterPro"/>
</dbReference>
<keyword evidence="7" id="KW-0949">S-adenosyl-L-methionine</keyword>
<keyword evidence="6" id="KW-0808">Transferase</keyword>
<evidence type="ECO:0000313" key="12">
    <source>
        <dbReference type="EMBL" id="KAG9396030.1"/>
    </source>
</evidence>
<dbReference type="InterPro" id="IPR029063">
    <property type="entry name" value="SAM-dependent_MTases_sf"/>
</dbReference>
<sequence length="283" mass="31904">MAGNKKIPEETAPAQFFYDAAEAKKYTKQSHVKKVQSEMAARAVQMLMIPESDHVPLILDLGCGSGLSGAALTEAGYHWFGMDVAPEMLHLAKAETTDLIQMDIGNGVPFAANTFDGCISVSVLQWLCHSYATSQNPRWRLMKLFSDLYAVLRVGARAVFQWYPQNADQLTLVMDCAYKCGFKGGEVIDYPNSAKNKKHYLCLFAQAAENRSKVALPEPLLNEHEAVNLTRERAPKRLHERTKTIKKGSKQYVMMKKQRNRRLGKEGVPLDSKYTARKRKDRF</sequence>
<proteinExistence type="inferred from homology"/>
<evidence type="ECO:0000313" key="13">
    <source>
        <dbReference type="Proteomes" id="UP000717585"/>
    </source>
</evidence>
<keyword evidence="8" id="KW-0539">Nucleus</keyword>
<dbReference type="InterPro" id="IPR039769">
    <property type="entry name" value="Bud23-like"/>
</dbReference>
<evidence type="ECO:0000256" key="9">
    <source>
        <dbReference type="SAM" id="MobiDB-lite"/>
    </source>
</evidence>
<dbReference type="AlphaFoldDB" id="A0A8J6B0W0"/>
<dbReference type="PANTHER" id="PTHR12734:SF0">
    <property type="entry name" value="18S RRNA (GUANINE-N(7))-METHYLTRANSFERASE-RELATED"/>
    <property type="match status" value="1"/>
</dbReference>
<dbReference type="Proteomes" id="UP000717585">
    <property type="component" value="Unassembled WGS sequence"/>
</dbReference>
<dbReference type="GO" id="GO:0016435">
    <property type="term" value="F:rRNA (guanine) methyltransferase activity"/>
    <property type="evidence" value="ECO:0007669"/>
    <property type="project" value="InterPro"/>
</dbReference>
<organism evidence="12 13">
    <name type="scientific">Carpediemonas membranifera</name>
    <dbReference type="NCBI Taxonomy" id="201153"/>
    <lineage>
        <taxon>Eukaryota</taxon>
        <taxon>Metamonada</taxon>
        <taxon>Carpediemonas-like organisms</taxon>
        <taxon>Carpediemonas</taxon>
    </lineage>
</organism>
<dbReference type="Pfam" id="PF08241">
    <property type="entry name" value="Methyltransf_11"/>
    <property type="match status" value="1"/>
</dbReference>
<dbReference type="Pfam" id="PF12589">
    <property type="entry name" value="WBS_methylT"/>
    <property type="match status" value="1"/>
</dbReference>
<evidence type="ECO:0000259" key="10">
    <source>
        <dbReference type="Pfam" id="PF08241"/>
    </source>
</evidence>
<keyword evidence="13" id="KW-1185">Reference proteome</keyword>
<evidence type="ECO:0000259" key="11">
    <source>
        <dbReference type="Pfam" id="PF12589"/>
    </source>
</evidence>
<name>A0A8J6B0W0_9EUKA</name>
<evidence type="ECO:0000256" key="2">
    <source>
        <dbReference type="ARBA" id="ARBA00004496"/>
    </source>
</evidence>
<comment type="subcellular location">
    <subcellularLocation>
        <location evidence="2">Cytoplasm</location>
    </subcellularLocation>
    <subcellularLocation>
        <location evidence="1">Nucleus</location>
    </subcellularLocation>
</comment>
<evidence type="ECO:0000256" key="1">
    <source>
        <dbReference type="ARBA" id="ARBA00004123"/>
    </source>
</evidence>
<gene>
    <name evidence="12" type="ORF">J8273_2379</name>
</gene>
<dbReference type="CDD" id="cd02440">
    <property type="entry name" value="AdoMet_MTases"/>
    <property type="match status" value="1"/>
</dbReference>
<dbReference type="EMBL" id="JAHDYR010000007">
    <property type="protein sequence ID" value="KAG9396030.1"/>
    <property type="molecule type" value="Genomic_DNA"/>
</dbReference>
<evidence type="ECO:0000256" key="6">
    <source>
        <dbReference type="ARBA" id="ARBA00022679"/>
    </source>
</evidence>
<comment type="caution">
    <text evidence="12">The sequence shown here is derived from an EMBL/GenBank/DDBJ whole genome shotgun (WGS) entry which is preliminary data.</text>
</comment>
<protein>
    <submittedName>
        <fullName evidence="12">S-adenosyl-L-methionine-dependent methyltransferase</fullName>
    </submittedName>
</protein>
<dbReference type="GO" id="GO:0005737">
    <property type="term" value="C:cytoplasm"/>
    <property type="evidence" value="ECO:0007669"/>
    <property type="project" value="UniProtKB-SubCell"/>
</dbReference>
<dbReference type="SUPFAM" id="SSF53335">
    <property type="entry name" value="S-adenosyl-L-methionine-dependent methyltransferases"/>
    <property type="match status" value="1"/>
</dbReference>